<evidence type="ECO:0000256" key="1">
    <source>
        <dbReference type="SAM" id="MobiDB-lite"/>
    </source>
</evidence>
<dbReference type="Proteomes" id="UP000193642">
    <property type="component" value="Unassembled WGS sequence"/>
</dbReference>
<feature type="region of interest" description="Disordered" evidence="1">
    <location>
        <begin position="1"/>
        <end position="77"/>
    </location>
</feature>
<proteinExistence type="predicted"/>
<feature type="compositionally biased region" description="Polar residues" evidence="1">
    <location>
        <begin position="31"/>
        <end position="49"/>
    </location>
</feature>
<sequence length="192" mass="20819">MNHSAFTAASTVASTFTPGRTQFLPSGGPASKTQSLGNADSYNIPSSTPKRIRKRKDCQTPPTEDSSLESEQKIKREGVPANKKVAIGKVGDNVKNIAEVYEELPRAGSPQPLLLHPTRSGRTYPPGLKKYLKLTILLLPLLPLLLPNVNQALQESPAKLLALKLNQNHGTNHTNWGIIISAKKVLRISTSL</sequence>
<comment type="caution">
    <text evidence="2">The sequence shown here is derived from an EMBL/GenBank/DDBJ whole genome shotgun (WGS) entry which is preliminary data.</text>
</comment>
<name>A0A1Y2B9F8_9FUNG</name>
<reference evidence="2 3" key="1">
    <citation type="submission" date="2016-07" db="EMBL/GenBank/DDBJ databases">
        <title>Pervasive Adenine N6-methylation of Active Genes in Fungi.</title>
        <authorList>
            <consortium name="DOE Joint Genome Institute"/>
            <person name="Mondo S.J."/>
            <person name="Dannebaum R.O."/>
            <person name="Kuo R.C."/>
            <person name="Labutti K."/>
            <person name="Haridas S."/>
            <person name="Kuo A."/>
            <person name="Salamov A."/>
            <person name="Ahrendt S.R."/>
            <person name="Lipzen A."/>
            <person name="Sullivan W."/>
            <person name="Andreopoulos W.B."/>
            <person name="Clum A."/>
            <person name="Lindquist E."/>
            <person name="Daum C."/>
            <person name="Ramamoorthy G.K."/>
            <person name="Gryganskyi A."/>
            <person name="Culley D."/>
            <person name="Magnuson J.K."/>
            <person name="James T.Y."/>
            <person name="O'Malley M.A."/>
            <person name="Stajich J.E."/>
            <person name="Spatafora J.W."/>
            <person name="Visel A."/>
            <person name="Grigoriev I.V."/>
        </authorList>
    </citation>
    <scope>NUCLEOTIDE SEQUENCE [LARGE SCALE GENOMIC DNA]</scope>
    <source>
        <strain evidence="2 3">JEL800</strain>
    </source>
</reference>
<gene>
    <name evidence="2" type="ORF">BCR33DRAFT_744670</name>
</gene>
<organism evidence="2 3">
    <name type="scientific">Rhizoclosmatium globosum</name>
    <dbReference type="NCBI Taxonomy" id="329046"/>
    <lineage>
        <taxon>Eukaryota</taxon>
        <taxon>Fungi</taxon>
        <taxon>Fungi incertae sedis</taxon>
        <taxon>Chytridiomycota</taxon>
        <taxon>Chytridiomycota incertae sedis</taxon>
        <taxon>Chytridiomycetes</taxon>
        <taxon>Chytridiales</taxon>
        <taxon>Chytriomycetaceae</taxon>
        <taxon>Rhizoclosmatium</taxon>
    </lineage>
</organism>
<dbReference type="EMBL" id="MCGO01000079">
    <property type="protein sequence ID" value="ORY31117.1"/>
    <property type="molecule type" value="Genomic_DNA"/>
</dbReference>
<dbReference type="OrthoDB" id="10470925at2759"/>
<evidence type="ECO:0000313" key="2">
    <source>
        <dbReference type="EMBL" id="ORY31117.1"/>
    </source>
</evidence>
<accession>A0A1Y2B9F8</accession>
<keyword evidence="3" id="KW-1185">Reference proteome</keyword>
<feature type="compositionally biased region" description="Low complexity" evidence="1">
    <location>
        <begin position="1"/>
        <end position="17"/>
    </location>
</feature>
<protein>
    <submittedName>
        <fullName evidence="2">Uncharacterized protein</fullName>
    </submittedName>
</protein>
<evidence type="ECO:0000313" key="3">
    <source>
        <dbReference type="Proteomes" id="UP000193642"/>
    </source>
</evidence>
<dbReference type="AlphaFoldDB" id="A0A1Y2B9F8"/>